<keyword evidence="2" id="KW-0680">Restriction system</keyword>
<name>A0A1H9RUV6_FLAFI</name>
<proteinExistence type="inferred from homology"/>
<sequence length="412" mass="46738">MRLGEICNVVRGSSPRPQGDPKYFGGKIPRLMIADITRDGKYVTPIIDSLTEEGANKSRPMKKGDVVIAVSGDPGRPCILAVDACIHDGFVGLRNLDENKILKSYLFCFLNYFKLANKRNAVGAIFQNLTTDQVKKIEIPEISINRQRNIVTILTQAENLITQRKESILLLDDLLKSTFLEMFGDPVRNEKGWDIKTIEQLVTKEKKSIKRGPFGGALKKEIFVEEGYLVYEQYHALNNDFTMARYFIDEDKFNELRGFEVKPDDIIISCSGVYLGKLAIIPKNAKKGIINQALLKLTLDQDIINNKFFVFLFSHNSFRNNLFGEVRGSGVPNFPPISEFKKFKFIYPSIDLQMKFVKIITKVETLKGEYQDSLIELENMYGVLSQKAFKGELKVNEYTNNEVLGMVAETKG</sequence>
<gene>
    <name evidence="5" type="ORF">SAMN05444355_12513</name>
</gene>
<dbReference type="InterPro" id="IPR052021">
    <property type="entry name" value="Type-I_RS_S_subunit"/>
</dbReference>
<dbReference type="OrthoDB" id="9816225at2"/>
<evidence type="ECO:0000313" key="5">
    <source>
        <dbReference type="EMBL" id="SER76582.1"/>
    </source>
</evidence>
<organism evidence="5 6">
    <name type="scientific">Flavobacterium frigoris</name>
    <dbReference type="NCBI Taxonomy" id="229204"/>
    <lineage>
        <taxon>Bacteria</taxon>
        <taxon>Pseudomonadati</taxon>
        <taxon>Bacteroidota</taxon>
        <taxon>Flavobacteriia</taxon>
        <taxon>Flavobacteriales</taxon>
        <taxon>Flavobacteriaceae</taxon>
        <taxon>Flavobacterium</taxon>
    </lineage>
</organism>
<dbReference type="AlphaFoldDB" id="A0A1H9RUV6"/>
<keyword evidence="3" id="KW-0238">DNA-binding</keyword>
<dbReference type="SUPFAM" id="SSF116734">
    <property type="entry name" value="DNA methylase specificity domain"/>
    <property type="match status" value="2"/>
</dbReference>
<dbReference type="CDD" id="cd17283">
    <property type="entry name" value="RMtype1_S_Hpy180ORF7835P_TRD2-CR2_like"/>
    <property type="match status" value="1"/>
</dbReference>
<accession>A0A1H9RUV6</accession>
<comment type="similarity">
    <text evidence="1">Belongs to the type-I restriction system S methylase family.</text>
</comment>
<reference evidence="6" key="1">
    <citation type="submission" date="2016-10" db="EMBL/GenBank/DDBJ databases">
        <authorList>
            <person name="Varghese N."/>
            <person name="Submissions S."/>
        </authorList>
    </citation>
    <scope>NUCLEOTIDE SEQUENCE [LARGE SCALE GENOMIC DNA]</scope>
    <source>
        <strain evidence="6">DSM 15719</strain>
    </source>
</reference>
<evidence type="ECO:0000256" key="3">
    <source>
        <dbReference type="ARBA" id="ARBA00023125"/>
    </source>
</evidence>
<keyword evidence="6" id="KW-1185">Reference proteome</keyword>
<evidence type="ECO:0000256" key="1">
    <source>
        <dbReference type="ARBA" id="ARBA00010923"/>
    </source>
</evidence>
<dbReference type="PANTHER" id="PTHR30408:SF12">
    <property type="entry name" value="TYPE I RESTRICTION ENZYME MJAVIII SPECIFICITY SUBUNIT"/>
    <property type="match status" value="1"/>
</dbReference>
<dbReference type="Gene3D" id="3.90.220.20">
    <property type="entry name" value="DNA methylase specificity domains"/>
    <property type="match status" value="2"/>
</dbReference>
<evidence type="ECO:0000313" key="6">
    <source>
        <dbReference type="Proteomes" id="UP000183658"/>
    </source>
</evidence>
<dbReference type="GO" id="GO:0009307">
    <property type="term" value="P:DNA restriction-modification system"/>
    <property type="evidence" value="ECO:0007669"/>
    <property type="project" value="UniProtKB-KW"/>
</dbReference>
<dbReference type="InterPro" id="IPR044946">
    <property type="entry name" value="Restrct_endonuc_typeI_TRD_sf"/>
</dbReference>
<evidence type="ECO:0000259" key="4">
    <source>
        <dbReference type="Pfam" id="PF01420"/>
    </source>
</evidence>
<dbReference type="GO" id="GO:0003677">
    <property type="term" value="F:DNA binding"/>
    <property type="evidence" value="ECO:0007669"/>
    <property type="project" value="UniProtKB-KW"/>
</dbReference>
<dbReference type="Proteomes" id="UP000183658">
    <property type="component" value="Unassembled WGS sequence"/>
</dbReference>
<dbReference type="PANTHER" id="PTHR30408">
    <property type="entry name" value="TYPE-1 RESTRICTION ENZYME ECOKI SPECIFICITY PROTEIN"/>
    <property type="match status" value="1"/>
</dbReference>
<dbReference type="Pfam" id="PF01420">
    <property type="entry name" value="Methylase_S"/>
    <property type="match status" value="2"/>
</dbReference>
<feature type="domain" description="Type I restriction modification DNA specificity" evidence="4">
    <location>
        <begin position="217"/>
        <end position="365"/>
    </location>
</feature>
<dbReference type="RefSeq" id="WP_074724736.1">
    <property type="nucleotide sequence ID" value="NZ_CBCRVS010000031.1"/>
</dbReference>
<evidence type="ECO:0000256" key="2">
    <source>
        <dbReference type="ARBA" id="ARBA00022747"/>
    </source>
</evidence>
<protein>
    <submittedName>
        <fullName evidence="5">Type I restriction enzyme, S subunit</fullName>
    </submittedName>
</protein>
<dbReference type="InterPro" id="IPR000055">
    <property type="entry name" value="Restrct_endonuc_typeI_TRD"/>
</dbReference>
<dbReference type="EMBL" id="FOFZ01000025">
    <property type="protein sequence ID" value="SER76582.1"/>
    <property type="molecule type" value="Genomic_DNA"/>
</dbReference>
<dbReference type="Gene3D" id="1.10.287.1120">
    <property type="entry name" value="Bipartite methylase S protein"/>
    <property type="match status" value="1"/>
</dbReference>
<feature type="domain" description="Type I restriction modification DNA specificity" evidence="4">
    <location>
        <begin position="1"/>
        <end position="168"/>
    </location>
</feature>